<dbReference type="Gene3D" id="1.10.443.10">
    <property type="entry name" value="Intergrase catalytic core"/>
    <property type="match status" value="1"/>
</dbReference>
<evidence type="ECO:0000313" key="3">
    <source>
        <dbReference type="EMBL" id="MCU5746815.1"/>
    </source>
</evidence>
<dbReference type="InterPro" id="IPR013762">
    <property type="entry name" value="Integrase-like_cat_sf"/>
</dbReference>
<organism evidence="3 4">
    <name type="scientific">Staphylococcus marylandisciuri</name>
    <dbReference type="NCBI Taxonomy" id="2981529"/>
    <lineage>
        <taxon>Bacteria</taxon>
        <taxon>Bacillati</taxon>
        <taxon>Bacillota</taxon>
        <taxon>Bacilli</taxon>
        <taxon>Bacillales</taxon>
        <taxon>Staphylococcaceae</taxon>
        <taxon>Staphylococcus</taxon>
    </lineage>
</organism>
<dbReference type="InterPro" id="IPR011010">
    <property type="entry name" value="DNA_brk_join_enz"/>
</dbReference>
<dbReference type="Proteomes" id="UP001209553">
    <property type="component" value="Unassembled WGS sequence"/>
</dbReference>
<reference evidence="3 4" key="1">
    <citation type="journal article" date="2023" name="Int. J. Syst. Evol. Microbiol.">
        <title>Streptococcus sciuri sp. nov., Staphylococcus marylandisciuri sp. nov. and Staphylococcus americanisciuri sp. nov., isolated from faeces of eastern grey squirrel (Sciurus carolinensis).</title>
        <authorList>
            <person name="Volokhov D.V."/>
            <person name="Zagorodnyaya T.A."/>
            <person name="Furtak V.A."/>
            <person name="Nattanmai G."/>
            <person name="Randall L."/>
            <person name="Jose S."/>
            <person name="Gao Y."/>
            <person name="Eisenberg T."/>
            <person name="Delmonte P."/>
            <person name="Blom J."/>
            <person name="Mitchell K.K."/>
        </authorList>
    </citation>
    <scope>NUCLEOTIDE SEQUENCE [LARGE SCALE GENOMIC DNA]</scope>
    <source>
        <strain evidence="3 4">SQ8-PEA</strain>
    </source>
</reference>
<feature type="domain" description="Tyr recombinase" evidence="2">
    <location>
        <begin position="1"/>
        <end position="94"/>
    </location>
</feature>
<name>A0ABT2QS66_9STAP</name>
<dbReference type="EMBL" id="JAOPKZ010000015">
    <property type="protein sequence ID" value="MCU5746815.1"/>
    <property type="molecule type" value="Genomic_DNA"/>
</dbReference>
<keyword evidence="4" id="KW-1185">Reference proteome</keyword>
<dbReference type="RefSeq" id="WP_262856498.1">
    <property type="nucleotide sequence ID" value="NZ_JAOPKZ010000015.1"/>
</dbReference>
<evidence type="ECO:0000313" key="4">
    <source>
        <dbReference type="Proteomes" id="UP001209553"/>
    </source>
</evidence>
<comment type="caution">
    <text evidence="3">The sequence shown here is derived from an EMBL/GenBank/DDBJ whole genome shotgun (WGS) entry which is preliminary data.</text>
</comment>
<proteinExistence type="predicted"/>
<dbReference type="InterPro" id="IPR002104">
    <property type="entry name" value="Integrase_catalytic"/>
</dbReference>
<gene>
    <name evidence="3" type="ORF">N9R04_09015</name>
</gene>
<sequence length="103" mass="11817">MNSKVRKINDNYIFNTGVGLITHNAVTKTFQRFLLQNSLGNYTLHAIRHTHASTLLANGLSIQYVSKRLGHSNIEITWRVYSHLLDDYKTTEDEKVTTILDNL</sequence>
<protein>
    <submittedName>
        <fullName evidence="3">Tyrosine-type recombinase/integrase</fullName>
    </submittedName>
</protein>
<dbReference type="PROSITE" id="PS51898">
    <property type="entry name" value="TYR_RECOMBINASE"/>
    <property type="match status" value="1"/>
</dbReference>
<evidence type="ECO:0000259" key="2">
    <source>
        <dbReference type="PROSITE" id="PS51898"/>
    </source>
</evidence>
<accession>A0ABT2QS66</accession>
<keyword evidence="1" id="KW-0233">DNA recombination</keyword>
<dbReference type="SUPFAM" id="SSF56349">
    <property type="entry name" value="DNA breaking-rejoining enzymes"/>
    <property type="match status" value="1"/>
</dbReference>
<evidence type="ECO:0000256" key="1">
    <source>
        <dbReference type="ARBA" id="ARBA00023172"/>
    </source>
</evidence>
<dbReference type="Pfam" id="PF00589">
    <property type="entry name" value="Phage_integrase"/>
    <property type="match status" value="1"/>
</dbReference>